<proteinExistence type="predicted"/>
<comment type="caution">
    <text evidence="3">The sequence shown here is derived from an EMBL/GenBank/DDBJ whole genome shotgun (WGS) entry which is preliminary data.</text>
</comment>
<dbReference type="AlphaFoldDB" id="A0A8J4V901"/>
<dbReference type="PROSITE" id="PS50142">
    <property type="entry name" value="RNASE_3_2"/>
    <property type="match status" value="1"/>
</dbReference>
<dbReference type="OrthoDB" id="2392202at2759"/>
<dbReference type="GO" id="GO:0004525">
    <property type="term" value="F:ribonuclease III activity"/>
    <property type="evidence" value="ECO:0007669"/>
    <property type="project" value="InterPro"/>
</dbReference>
<evidence type="ECO:0000313" key="4">
    <source>
        <dbReference type="Proteomes" id="UP000695562"/>
    </source>
</evidence>
<feature type="compositionally biased region" description="Low complexity" evidence="1">
    <location>
        <begin position="168"/>
        <end position="185"/>
    </location>
</feature>
<evidence type="ECO:0000259" key="2">
    <source>
        <dbReference type="PROSITE" id="PS50142"/>
    </source>
</evidence>
<evidence type="ECO:0000313" key="3">
    <source>
        <dbReference type="EMBL" id="KAF2075569.1"/>
    </source>
</evidence>
<protein>
    <recommendedName>
        <fullName evidence="2">RNase III domain-containing protein</fullName>
    </recommendedName>
</protein>
<dbReference type="Proteomes" id="UP000695562">
    <property type="component" value="Unassembled WGS sequence"/>
</dbReference>
<feature type="region of interest" description="Disordered" evidence="1">
    <location>
        <begin position="168"/>
        <end position="202"/>
    </location>
</feature>
<organism evidence="3 4">
    <name type="scientific">Polysphondylium violaceum</name>
    <dbReference type="NCBI Taxonomy" id="133409"/>
    <lineage>
        <taxon>Eukaryota</taxon>
        <taxon>Amoebozoa</taxon>
        <taxon>Evosea</taxon>
        <taxon>Eumycetozoa</taxon>
        <taxon>Dictyostelia</taxon>
        <taxon>Dictyosteliales</taxon>
        <taxon>Dictyosteliaceae</taxon>
        <taxon>Polysphondylium</taxon>
    </lineage>
</organism>
<dbReference type="CDD" id="cd00593">
    <property type="entry name" value="RIBOc"/>
    <property type="match status" value="1"/>
</dbReference>
<accession>A0A8J4V901</accession>
<evidence type="ECO:0000256" key="1">
    <source>
        <dbReference type="SAM" id="MobiDB-lite"/>
    </source>
</evidence>
<sequence length="322" mass="36112">MTKKINFTEPIQTLIAGSEIGACFEPVTQKDLFQNLEFFGDAVLHYQISKLIFKTKNYLDPNHNTSLRTFAEKNATLNDFFDKFELQAFLSKSNYSYLASNQLKGKADIVEALIGELDRSKSIVAKNLLAGIVGFLLSIGENLFNQEHPHILDFGSLSRVAPRLSSTSPTFSSNISALSNNSSSNRQDVDKRKITTPSKGKEVKTKVSYVNNKINHGLPVVESKRSKSQQDNLSKAAAITPSRVPSQETKKDNVVVLKTTVPQQQQQQQKVPQMDIIQDGHFFKPVMVQQQQTVVNYQYAILTPMFLEKRLVPSASEPRLNF</sequence>
<feature type="compositionally biased region" description="Basic and acidic residues" evidence="1">
    <location>
        <begin position="187"/>
        <end position="202"/>
    </location>
</feature>
<dbReference type="SUPFAM" id="SSF69065">
    <property type="entry name" value="RNase III domain-like"/>
    <property type="match status" value="1"/>
</dbReference>
<name>A0A8J4V901_9MYCE</name>
<feature type="region of interest" description="Disordered" evidence="1">
    <location>
        <begin position="222"/>
        <end position="250"/>
    </location>
</feature>
<dbReference type="Gene3D" id="1.10.1520.10">
    <property type="entry name" value="Ribonuclease III domain"/>
    <property type="match status" value="1"/>
</dbReference>
<dbReference type="Pfam" id="PF00636">
    <property type="entry name" value="Ribonuclease_3"/>
    <property type="match status" value="1"/>
</dbReference>
<gene>
    <name evidence="3" type="ORF">CYY_003112</name>
</gene>
<dbReference type="EMBL" id="AJWJ01000094">
    <property type="protein sequence ID" value="KAF2075569.1"/>
    <property type="molecule type" value="Genomic_DNA"/>
</dbReference>
<feature type="domain" description="RNase III" evidence="2">
    <location>
        <begin position="25"/>
        <end position="117"/>
    </location>
</feature>
<dbReference type="InterPro" id="IPR000999">
    <property type="entry name" value="RNase_III_dom"/>
</dbReference>
<dbReference type="GO" id="GO:0006396">
    <property type="term" value="P:RNA processing"/>
    <property type="evidence" value="ECO:0007669"/>
    <property type="project" value="InterPro"/>
</dbReference>
<reference evidence="3" key="1">
    <citation type="submission" date="2020-01" db="EMBL/GenBank/DDBJ databases">
        <title>Development of genomics and gene disruption for Polysphondylium violaceum indicates a role for the polyketide synthase stlB in stalk morphogenesis.</title>
        <authorList>
            <person name="Narita B."/>
            <person name="Kawabe Y."/>
            <person name="Kin K."/>
            <person name="Saito T."/>
            <person name="Gibbs R."/>
            <person name="Kuspa A."/>
            <person name="Muzny D."/>
            <person name="Queller D."/>
            <person name="Richards S."/>
            <person name="Strassman J."/>
            <person name="Sucgang R."/>
            <person name="Worley K."/>
            <person name="Schaap P."/>
        </authorList>
    </citation>
    <scope>NUCLEOTIDE SEQUENCE</scope>
    <source>
        <strain evidence="3">QSvi11</strain>
    </source>
</reference>
<keyword evidence="4" id="KW-1185">Reference proteome</keyword>
<dbReference type="InterPro" id="IPR036389">
    <property type="entry name" value="RNase_III_sf"/>
</dbReference>